<dbReference type="Gene3D" id="3.40.50.2300">
    <property type="match status" value="2"/>
</dbReference>
<feature type="region of interest" description="Disordered" evidence="4">
    <location>
        <begin position="311"/>
        <end position="341"/>
    </location>
</feature>
<gene>
    <name evidence="6" type="ORF">H9786_16345</name>
</gene>
<comment type="caution">
    <text evidence="6">The sequence shown here is derived from an EMBL/GenBank/DDBJ whole genome shotgun (WGS) entry which is preliminary data.</text>
</comment>
<dbReference type="Pfam" id="PF13377">
    <property type="entry name" value="Peripla_BP_3"/>
    <property type="match status" value="1"/>
</dbReference>
<proteinExistence type="predicted"/>
<evidence type="ECO:0000256" key="3">
    <source>
        <dbReference type="ARBA" id="ARBA00023163"/>
    </source>
</evidence>
<evidence type="ECO:0000313" key="6">
    <source>
        <dbReference type="EMBL" id="HJB12069.1"/>
    </source>
</evidence>
<dbReference type="Proteomes" id="UP000823823">
    <property type="component" value="Unassembled WGS sequence"/>
</dbReference>
<dbReference type="InterPro" id="IPR046335">
    <property type="entry name" value="LacI/GalR-like_sensor"/>
</dbReference>
<dbReference type="SMART" id="SM00354">
    <property type="entry name" value="HTH_LACI"/>
    <property type="match status" value="1"/>
</dbReference>
<organism evidence="6 7">
    <name type="scientific">Candidatus Brachybacterium merdavium</name>
    <dbReference type="NCBI Taxonomy" id="2838513"/>
    <lineage>
        <taxon>Bacteria</taxon>
        <taxon>Bacillati</taxon>
        <taxon>Actinomycetota</taxon>
        <taxon>Actinomycetes</taxon>
        <taxon>Micrococcales</taxon>
        <taxon>Dermabacteraceae</taxon>
        <taxon>Brachybacterium</taxon>
    </lineage>
</organism>
<dbReference type="GO" id="GO:0003700">
    <property type="term" value="F:DNA-binding transcription factor activity"/>
    <property type="evidence" value="ECO:0007669"/>
    <property type="project" value="TreeGrafter"/>
</dbReference>
<dbReference type="Gene3D" id="1.10.260.40">
    <property type="entry name" value="lambda repressor-like DNA-binding domains"/>
    <property type="match status" value="1"/>
</dbReference>
<dbReference type="AlphaFoldDB" id="A0A9D2LG88"/>
<sequence>MDRIPRRPSMADVAARAGVSYQTVSRVLNEPQIVRPDTRARVEESIAALGYTRNRAARTLKTTRSSLIGVLTDGSSLFGPAETTTAIETAAREAGYAVLLTTVAPGSVREEEIGGQLLGSGADGILVIAAHEAMIPVVEAVSRSTPVLAVAAEPPPMAGVQVVGVDQRLGAHQVVEHLARTGCRSVVHTAGPSDWFDAVARRRGFEAALEELGLDGTVVGPGDWTPRAGYELCQRLIREGLPEAIFAANDMMAIGVIHALHEHDLRVPEDVAVVGFDNFLGSEFLIPPLTTVSQPFAELGRAALQRLVRGVEQQDEPEQGAPSTLAPRLVVRRSTRPERTH</sequence>
<dbReference type="EMBL" id="DWZH01000137">
    <property type="protein sequence ID" value="HJB12069.1"/>
    <property type="molecule type" value="Genomic_DNA"/>
</dbReference>
<evidence type="ECO:0000256" key="4">
    <source>
        <dbReference type="SAM" id="MobiDB-lite"/>
    </source>
</evidence>
<dbReference type="PANTHER" id="PTHR30146:SF109">
    <property type="entry name" value="HTH-TYPE TRANSCRIPTIONAL REGULATOR GALS"/>
    <property type="match status" value="1"/>
</dbReference>
<keyword evidence="1" id="KW-0805">Transcription regulation</keyword>
<dbReference type="SUPFAM" id="SSF47413">
    <property type="entry name" value="lambda repressor-like DNA-binding domains"/>
    <property type="match status" value="1"/>
</dbReference>
<name>A0A9D2LG88_9MICO</name>
<evidence type="ECO:0000259" key="5">
    <source>
        <dbReference type="PROSITE" id="PS50932"/>
    </source>
</evidence>
<dbReference type="InterPro" id="IPR010982">
    <property type="entry name" value="Lambda_DNA-bd_dom_sf"/>
</dbReference>
<protein>
    <submittedName>
        <fullName evidence="6">LacI family DNA-binding transcriptional regulator</fullName>
    </submittedName>
</protein>
<keyword evidence="2 6" id="KW-0238">DNA-binding</keyword>
<feature type="domain" description="HTH lacI-type" evidence="5">
    <location>
        <begin position="8"/>
        <end position="62"/>
    </location>
</feature>
<dbReference type="InterPro" id="IPR000843">
    <property type="entry name" value="HTH_LacI"/>
</dbReference>
<dbReference type="PROSITE" id="PS50932">
    <property type="entry name" value="HTH_LACI_2"/>
    <property type="match status" value="1"/>
</dbReference>
<dbReference type="GO" id="GO:0000976">
    <property type="term" value="F:transcription cis-regulatory region binding"/>
    <property type="evidence" value="ECO:0007669"/>
    <property type="project" value="TreeGrafter"/>
</dbReference>
<dbReference type="CDD" id="cd01574">
    <property type="entry name" value="PBP1_LacI"/>
    <property type="match status" value="1"/>
</dbReference>
<dbReference type="CDD" id="cd01392">
    <property type="entry name" value="HTH_LacI"/>
    <property type="match status" value="1"/>
</dbReference>
<dbReference type="SUPFAM" id="SSF53822">
    <property type="entry name" value="Periplasmic binding protein-like I"/>
    <property type="match status" value="1"/>
</dbReference>
<dbReference type="InterPro" id="IPR028082">
    <property type="entry name" value="Peripla_BP_I"/>
</dbReference>
<reference evidence="6" key="1">
    <citation type="journal article" date="2021" name="PeerJ">
        <title>Extensive microbial diversity within the chicken gut microbiome revealed by metagenomics and culture.</title>
        <authorList>
            <person name="Gilroy R."/>
            <person name="Ravi A."/>
            <person name="Getino M."/>
            <person name="Pursley I."/>
            <person name="Horton D.L."/>
            <person name="Alikhan N.F."/>
            <person name="Baker D."/>
            <person name="Gharbi K."/>
            <person name="Hall N."/>
            <person name="Watson M."/>
            <person name="Adriaenssens E.M."/>
            <person name="Foster-Nyarko E."/>
            <person name="Jarju S."/>
            <person name="Secka A."/>
            <person name="Antonio M."/>
            <person name="Oren A."/>
            <person name="Chaudhuri R.R."/>
            <person name="La Ragione R."/>
            <person name="Hildebrand F."/>
            <person name="Pallen M.J."/>
        </authorList>
    </citation>
    <scope>NUCLEOTIDE SEQUENCE</scope>
    <source>
        <strain evidence="6">ChiHjej13B12-24818</strain>
    </source>
</reference>
<evidence type="ECO:0000256" key="1">
    <source>
        <dbReference type="ARBA" id="ARBA00023015"/>
    </source>
</evidence>
<evidence type="ECO:0000313" key="7">
    <source>
        <dbReference type="Proteomes" id="UP000823823"/>
    </source>
</evidence>
<dbReference type="PROSITE" id="PS00356">
    <property type="entry name" value="HTH_LACI_1"/>
    <property type="match status" value="1"/>
</dbReference>
<keyword evidence="3" id="KW-0804">Transcription</keyword>
<dbReference type="PANTHER" id="PTHR30146">
    <property type="entry name" value="LACI-RELATED TRANSCRIPTIONAL REPRESSOR"/>
    <property type="match status" value="1"/>
</dbReference>
<accession>A0A9D2LG88</accession>
<reference evidence="6" key="2">
    <citation type="submission" date="2021-04" db="EMBL/GenBank/DDBJ databases">
        <authorList>
            <person name="Gilroy R."/>
        </authorList>
    </citation>
    <scope>NUCLEOTIDE SEQUENCE</scope>
    <source>
        <strain evidence="6">ChiHjej13B12-24818</strain>
    </source>
</reference>
<evidence type="ECO:0000256" key="2">
    <source>
        <dbReference type="ARBA" id="ARBA00023125"/>
    </source>
</evidence>
<dbReference type="Pfam" id="PF00356">
    <property type="entry name" value="LacI"/>
    <property type="match status" value="1"/>
</dbReference>